<dbReference type="KEGG" id="pprc:PFLCHA0_c00240"/>
<feature type="chain" id="PRO_5012609592" evidence="1">
    <location>
        <begin position="20"/>
        <end position="336"/>
    </location>
</feature>
<name>A0A2C9EDW2_PSEPH</name>
<dbReference type="RefSeq" id="WP_015633617.1">
    <property type="nucleotide sequence ID" value="NC_021237.1"/>
</dbReference>
<dbReference type="Proteomes" id="UP000013940">
    <property type="component" value="Chromosome"/>
</dbReference>
<dbReference type="InterPro" id="IPR052196">
    <property type="entry name" value="Bact_Kbp"/>
</dbReference>
<gene>
    <name evidence="2" type="ORF">PFLCHA0_c00240</name>
</gene>
<dbReference type="PANTHER" id="PTHR34700">
    <property type="entry name" value="POTASSIUM BINDING PROTEIN KBP"/>
    <property type="match status" value="1"/>
</dbReference>
<dbReference type="AlphaFoldDB" id="A0A2C9EDW2"/>
<protein>
    <submittedName>
        <fullName evidence="2">LysM domain protein</fullName>
    </submittedName>
</protein>
<dbReference type="GeneID" id="57472996"/>
<keyword evidence="1" id="KW-0732">Signal</keyword>
<dbReference type="eggNOG" id="COG1652">
    <property type="taxonomic scope" value="Bacteria"/>
</dbReference>
<accession>A0A2C9EDW2</accession>
<feature type="signal peptide" evidence="1">
    <location>
        <begin position="1"/>
        <end position="19"/>
    </location>
</feature>
<organism evidence="2 3">
    <name type="scientific">Pseudomonas protegens (strain DSM 19095 / LMG 27888 / CFBP 6595 / CHA0)</name>
    <dbReference type="NCBI Taxonomy" id="1124983"/>
    <lineage>
        <taxon>Bacteria</taxon>
        <taxon>Pseudomonadati</taxon>
        <taxon>Pseudomonadota</taxon>
        <taxon>Gammaproteobacteria</taxon>
        <taxon>Pseudomonadales</taxon>
        <taxon>Pseudomonadaceae</taxon>
        <taxon>Pseudomonas</taxon>
    </lineage>
</organism>
<dbReference type="EMBL" id="CP003190">
    <property type="protein sequence ID" value="AGL81831.1"/>
    <property type="molecule type" value="Genomic_DNA"/>
</dbReference>
<evidence type="ECO:0000313" key="2">
    <source>
        <dbReference type="EMBL" id="AGL81831.1"/>
    </source>
</evidence>
<dbReference type="HOGENOM" id="CLU_050533_1_1_6"/>
<evidence type="ECO:0000313" key="3">
    <source>
        <dbReference type="Proteomes" id="UP000013940"/>
    </source>
</evidence>
<dbReference type="InterPro" id="IPR018392">
    <property type="entry name" value="LysM"/>
</dbReference>
<evidence type="ECO:0000256" key="1">
    <source>
        <dbReference type="SAM" id="SignalP"/>
    </source>
</evidence>
<proteinExistence type="predicted"/>
<reference evidence="3" key="1">
    <citation type="journal article" date="2014" name="Genome Announc.">
        <title>Full-genome sequence of the plant growth-promoting bacterium Pseudomonas protegens CHA0.</title>
        <authorList>
            <person name="Jousset A."/>
            <person name="Schuldes J."/>
            <person name="Keel C."/>
            <person name="Maurhofer M."/>
            <person name="Daniel R."/>
            <person name="Scheu S."/>
            <person name="Thuermer A."/>
        </authorList>
    </citation>
    <scope>NUCLEOTIDE SEQUENCE [LARGE SCALE GENOMIC DNA]</scope>
    <source>
        <strain evidence="3">DSM 19095 / LMG 27888 / CFBP 6595 / CHA0</strain>
    </source>
</reference>
<sequence length="336" mass="36779">MRKSLFALLLAGWTAIGQAQVQLRDSYPQHYRVQPGDTLWSVASLYLQQPWQWRELWPAGFAGQIFPGDRLQLVRNDGPPRLQLERPAAPPTVKLAPQARRLPPAPIPSIPLQAISSFLLDNRIVDQPGALEQAPYIVAGEGERVLGGMGDRLFARGRLDPEQPVYELFRQGKVYRDPLSQELLGVNADAIGSARVVASEGDLATLALQSSNQEVRLGDRLLAADTSGLPGSFNPSAPQRPVEGLIIDVPRGVTQIGALDVVTLNRGRRDGLLEGNVLAVIKTGETVRDRQTGEPLKIPDEAAGWLMVFRSYDRLSYGLVLKATRSLAVLDKVRNP</sequence>
<dbReference type="CDD" id="cd00118">
    <property type="entry name" value="LysM"/>
    <property type="match status" value="1"/>
</dbReference>
<dbReference type="PANTHER" id="PTHR34700:SF4">
    <property type="entry name" value="PHAGE-LIKE ELEMENT PBSX PROTEIN XKDP"/>
    <property type="match status" value="1"/>
</dbReference>